<evidence type="ECO:0000313" key="5">
    <source>
        <dbReference type="Proteomes" id="UP000287865"/>
    </source>
</evidence>
<protein>
    <recommendedName>
        <fullName evidence="6">CorA-like Mg2+ transporter protein</fullName>
    </recommendedName>
</protein>
<dbReference type="EMBL" id="PIPK01000020">
    <property type="protein sequence ID" value="RUO18459.1"/>
    <property type="molecule type" value="Genomic_DNA"/>
</dbReference>
<reference evidence="2 4" key="2">
    <citation type="submission" date="2018-06" db="EMBL/GenBank/DDBJ databases">
        <title>Genomic Encyclopedia of Type Strains, Phase III (KMG-III): the genomes of soil and plant-associated and newly described type strains.</title>
        <authorList>
            <person name="Whitman W."/>
        </authorList>
    </citation>
    <scope>NUCLEOTIDE SEQUENCE [LARGE SCALE GENOMIC DNA]</scope>
    <source>
        <strain evidence="2 4">CGMCC 1.15366</strain>
    </source>
</reference>
<dbReference type="Proteomes" id="UP000287865">
    <property type="component" value="Unassembled WGS sequence"/>
</dbReference>
<feature type="transmembrane region" description="Helical" evidence="1">
    <location>
        <begin position="404"/>
        <end position="425"/>
    </location>
</feature>
<evidence type="ECO:0008006" key="6">
    <source>
        <dbReference type="Google" id="ProtNLM"/>
    </source>
</evidence>
<gene>
    <name evidence="2" type="ORF">B0I24_12113</name>
    <name evidence="3" type="ORF">CWE07_13985</name>
</gene>
<evidence type="ECO:0000256" key="1">
    <source>
        <dbReference type="SAM" id="Phobius"/>
    </source>
</evidence>
<organism evidence="2 4">
    <name type="scientific">Aliidiomarina maris</name>
    <dbReference type="NCBI Taxonomy" id="531312"/>
    <lineage>
        <taxon>Bacteria</taxon>
        <taxon>Pseudomonadati</taxon>
        <taxon>Pseudomonadota</taxon>
        <taxon>Gammaproteobacteria</taxon>
        <taxon>Alteromonadales</taxon>
        <taxon>Idiomarinaceae</taxon>
        <taxon>Aliidiomarina</taxon>
    </lineage>
</organism>
<comment type="caution">
    <text evidence="2">The sequence shown here is derived from an EMBL/GenBank/DDBJ whole genome shotgun (WGS) entry which is preliminary data.</text>
</comment>
<sequence>MSFHAHAIAILPLNLSHSEHDALLKRYAWRHWNDALSEQQVVDTRRFYNRSTVDWFRPLSSSDSDKQWRGRWQLDIADMALGKLTMAQRVNGSPPEADVRISGLSMLRLGNFTFMYLHMQAQALDSAALFALQRDMFSFFAKGSHSELPVWCSHDSSGTEQPLIAWVEAFLGRSIGGSDGYMEDWLGHELPYCLYVTGQDVAKPIDVGNMAVNLVAGANPFKAHYQLATQEQTRLEQQGFAMWQQWQCVQAYHRLVFVSDEPAPALQTNVFEAQYYVDLYVLALYQRIQYERFQEQLSEAKPQNFAQLNEAIMQFRQHFNLTHVCSYPLAQRLYDYIAAQLGLRTLEQRIFNEIDYQHQHAQRRQQDKYNVMLFTISVLAAVALPLNSLSALMALTPAQRDNSFWVMVSSAILVVLLIMLIPVFIRRRR</sequence>
<evidence type="ECO:0000313" key="2">
    <source>
        <dbReference type="EMBL" id="RAJ92969.1"/>
    </source>
</evidence>
<keyword evidence="1" id="KW-0812">Transmembrane</keyword>
<dbReference type="EMBL" id="QLMD01000021">
    <property type="protein sequence ID" value="RAJ92969.1"/>
    <property type="molecule type" value="Genomic_DNA"/>
</dbReference>
<dbReference type="RefSeq" id="WP_111570538.1">
    <property type="nucleotide sequence ID" value="NZ_PIPK01000020.1"/>
</dbReference>
<dbReference type="AlphaFoldDB" id="A0A327WM04"/>
<keyword evidence="5" id="KW-1185">Reference proteome</keyword>
<evidence type="ECO:0000313" key="4">
    <source>
        <dbReference type="Proteomes" id="UP000249203"/>
    </source>
</evidence>
<evidence type="ECO:0000313" key="3">
    <source>
        <dbReference type="EMBL" id="RUO18459.1"/>
    </source>
</evidence>
<dbReference type="OrthoDB" id="5918829at2"/>
<name>A0A327WM04_9GAMM</name>
<proteinExistence type="predicted"/>
<keyword evidence="1" id="KW-1133">Transmembrane helix</keyword>
<keyword evidence="1" id="KW-0472">Membrane</keyword>
<accession>A0A327WM04</accession>
<feature type="transmembrane region" description="Helical" evidence="1">
    <location>
        <begin position="371"/>
        <end position="392"/>
    </location>
</feature>
<dbReference type="Proteomes" id="UP000249203">
    <property type="component" value="Unassembled WGS sequence"/>
</dbReference>
<reference evidence="3 5" key="1">
    <citation type="journal article" date="2018" name="Front. Microbiol.">
        <title>Genome-Based Analysis Reveals the Taxonomy and Diversity of the Family Idiomarinaceae.</title>
        <authorList>
            <person name="Liu Y."/>
            <person name="Lai Q."/>
            <person name="Shao Z."/>
        </authorList>
    </citation>
    <scope>NUCLEOTIDE SEQUENCE [LARGE SCALE GENOMIC DNA]</scope>
    <source>
        <strain evidence="3 5">CF12-14</strain>
    </source>
</reference>